<dbReference type="RefSeq" id="WP_218284832.1">
    <property type="nucleotide sequence ID" value="NZ_CP076448.1"/>
</dbReference>
<gene>
    <name evidence="1" type="ORF">KO353_11410</name>
</gene>
<name>A0A975U1F3_9PROT</name>
<accession>A0A975U1F3</accession>
<keyword evidence="2" id="KW-1185">Reference proteome</keyword>
<dbReference type="AlphaFoldDB" id="A0A975U1F3"/>
<reference evidence="1" key="1">
    <citation type="submission" date="2021-06" db="EMBL/GenBank/DDBJ databases">
        <title>Elioraea tepida, sp. nov., a moderately thermophilic aerobic anoxygenic phototrophic bacterium isolated from an alkaline siliceous hot spring mat community in Yellowstone National Park, WY, USA.</title>
        <authorList>
            <person name="Saini M.K."/>
            <person name="Yoshida S."/>
            <person name="Sebastian A."/>
            <person name="Hirose S."/>
            <person name="Hara E."/>
            <person name="Tamaki H."/>
            <person name="Soulier N.T."/>
            <person name="Albert I."/>
            <person name="Hanada S."/>
            <person name="Bryant D.A."/>
            <person name="Tank M."/>
        </authorList>
    </citation>
    <scope>NUCLEOTIDE SEQUENCE</scope>
    <source>
        <strain evidence="1">MS-P2</strain>
    </source>
</reference>
<organism evidence="1 2">
    <name type="scientific">Elioraea tepida</name>
    <dbReference type="NCBI Taxonomy" id="2843330"/>
    <lineage>
        <taxon>Bacteria</taxon>
        <taxon>Pseudomonadati</taxon>
        <taxon>Pseudomonadota</taxon>
        <taxon>Alphaproteobacteria</taxon>
        <taxon>Acetobacterales</taxon>
        <taxon>Elioraeaceae</taxon>
        <taxon>Elioraea</taxon>
    </lineage>
</organism>
<proteinExistence type="predicted"/>
<evidence type="ECO:0000313" key="2">
    <source>
        <dbReference type="Proteomes" id="UP000694001"/>
    </source>
</evidence>
<evidence type="ECO:0000313" key="1">
    <source>
        <dbReference type="EMBL" id="QXM23899.1"/>
    </source>
</evidence>
<dbReference type="Proteomes" id="UP000694001">
    <property type="component" value="Chromosome"/>
</dbReference>
<dbReference type="KEGG" id="elio:KO353_11410"/>
<dbReference type="EMBL" id="CP076448">
    <property type="protein sequence ID" value="QXM23899.1"/>
    <property type="molecule type" value="Genomic_DNA"/>
</dbReference>
<sequence length="99" mass="10199">MPGRRALFAAALLPLAGRAEGFTLVPADSETEALVNSRAAACTAGGEHERLRTALLDALARAGDEETAIAAVRAALGTCPWCGCRLAALPERDHPAASF</sequence>
<protein>
    <submittedName>
        <fullName evidence="1">Uncharacterized protein</fullName>
    </submittedName>
</protein>